<name>A0A2M8F3P1_9BACT</name>
<feature type="transmembrane region" description="Helical" evidence="1">
    <location>
        <begin position="16"/>
        <end position="35"/>
    </location>
</feature>
<dbReference type="Proteomes" id="UP000231383">
    <property type="component" value="Unassembled WGS sequence"/>
</dbReference>
<gene>
    <name evidence="2" type="ORF">CO051_00680</name>
</gene>
<protein>
    <submittedName>
        <fullName evidence="2">Uncharacterized protein</fullName>
    </submittedName>
</protein>
<keyword evidence="1" id="KW-0812">Transmembrane</keyword>
<reference evidence="3" key="1">
    <citation type="submission" date="2017-09" db="EMBL/GenBank/DDBJ databases">
        <title>Depth-based differentiation of microbial function through sediment-hosted aquifers and enrichment of novel symbionts in the deep terrestrial subsurface.</title>
        <authorList>
            <person name="Probst A.J."/>
            <person name="Ladd B."/>
            <person name="Jarett J.K."/>
            <person name="Geller-Mcgrath D.E."/>
            <person name="Sieber C.M.K."/>
            <person name="Emerson J.B."/>
            <person name="Anantharaman K."/>
            <person name="Thomas B.C."/>
            <person name="Malmstrom R."/>
            <person name="Stieglmeier M."/>
            <person name="Klingl A."/>
            <person name="Woyke T."/>
            <person name="Ryan C.M."/>
            <person name="Banfield J.F."/>
        </authorList>
    </citation>
    <scope>NUCLEOTIDE SEQUENCE [LARGE SCALE GENOMIC DNA]</scope>
</reference>
<dbReference type="EMBL" id="PFSC01000020">
    <property type="protein sequence ID" value="PJC33924.1"/>
    <property type="molecule type" value="Genomic_DNA"/>
</dbReference>
<keyword evidence="1" id="KW-1133">Transmembrane helix</keyword>
<comment type="caution">
    <text evidence="2">The sequence shown here is derived from an EMBL/GenBank/DDBJ whole genome shotgun (WGS) entry which is preliminary data.</text>
</comment>
<feature type="non-terminal residue" evidence="2">
    <location>
        <position position="96"/>
    </location>
</feature>
<evidence type="ECO:0000313" key="2">
    <source>
        <dbReference type="EMBL" id="PJC33924.1"/>
    </source>
</evidence>
<evidence type="ECO:0000256" key="1">
    <source>
        <dbReference type="SAM" id="Phobius"/>
    </source>
</evidence>
<sequence>MKFLFRCRQIIRLQKIKSLTGVVICIILALVLIIYSKSDYFQEKNYSKKYTFNDLIFSGKENASYKDFEMILLKLVTRPSVSMTMDLQGLDISDGL</sequence>
<organism evidence="2 3">
    <name type="scientific">Candidatus Roizmanbacteria bacterium CG_4_9_14_0_2_um_filter_39_13</name>
    <dbReference type="NCBI Taxonomy" id="1974839"/>
    <lineage>
        <taxon>Bacteria</taxon>
        <taxon>Candidatus Roizmaniibacteriota</taxon>
    </lineage>
</organism>
<accession>A0A2M8F3P1</accession>
<proteinExistence type="predicted"/>
<dbReference type="AlphaFoldDB" id="A0A2M8F3P1"/>
<evidence type="ECO:0000313" key="3">
    <source>
        <dbReference type="Proteomes" id="UP000231383"/>
    </source>
</evidence>
<keyword evidence="1" id="KW-0472">Membrane</keyword>